<evidence type="ECO:0000256" key="11">
    <source>
        <dbReference type="SAM" id="MobiDB-lite"/>
    </source>
</evidence>
<feature type="compositionally biased region" description="Low complexity" evidence="11">
    <location>
        <begin position="1643"/>
        <end position="1665"/>
    </location>
</feature>
<dbReference type="CDD" id="cd19218">
    <property type="entry name" value="SET_EZH2"/>
    <property type="match status" value="1"/>
</dbReference>
<evidence type="ECO:0000256" key="7">
    <source>
        <dbReference type="ARBA" id="ARBA00023015"/>
    </source>
</evidence>
<evidence type="ECO:0000256" key="6">
    <source>
        <dbReference type="ARBA" id="ARBA00022853"/>
    </source>
</evidence>
<evidence type="ECO:0000256" key="9">
    <source>
        <dbReference type="ARBA" id="ARBA00023242"/>
    </source>
</evidence>
<proteinExistence type="predicted"/>
<dbReference type="FunFam" id="2.170.270.10:FF:000001">
    <property type="entry name" value="Putative histone-lysine N-methyltransferase EZH2"/>
    <property type="match status" value="1"/>
</dbReference>
<dbReference type="EMBL" id="OB661165">
    <property type="protein sequence ID" value="CAD7227506.1"/>
    <property type="molecule type" value="Genomic_DNA"/>
</dbReference>
<evidence type="ECO:0000256" key="3">
    <source>
        <dbReference type="ARBA" id="ARBA00022603"/>
    </source>
</evidence>
<dbReference type="InterPro" id="IPR033467">
    <property type="entry name" value="Tesmin/TSO1-like_CXC"/>
</dbReference>
<dbReference type="Pfam" id="PF18118">
    <property type="entry name" value="PRC2_HTH_1"/>
    <property type="match status" value="1"/>
</dbReference>
<feature type="compositionally biased region" description="Basic and acidic residues" evidence="11">
    <location>
        <begin position="1098"/>
        <end position="1121"/>
    </location>
</feature>
<evidence type="ECO:0000256" key="2">
    <source>
        <dbReference type="ARBA" id="ARBA00012186"/>
    </source>
</evidence>
<dbReference type="SUPFAM" id="SSF82199">
    <property type="entry name" value="SET domain"/>
    <property type="match status" value="1"/>
</dbReference>
<evidence type="ECO:0000256" key="10">
    <source>
        <dbReference type="ARBA" id="ARBA00048568"/>
    </source>
</evidence>
<dbReference type="PANTHER" id="PTHR45747">
    <property type="entry name" value="HISTONE-LYSINE N-METHYLTRANSFERASE E(Z)"/>
    <property type="match status" value="1"/>
</dbReference>
<dbReference type="GO" id="GO:0035098">
    <property type="term" value="C:ESC/E(Z) complex"/>
    <property type="evidence" value="ECO:0007669"/>
    <property type="project" value="TreeGrafter"/>
</dbReference>
<dbReference type="InterPro" id="IPR041355">
    <property type="entry name" value="Pre-SET_CXC"/>
</dbReference>
<dbReference type="InterPro" id="IPR007811">
    <property type="entry name" value="RPC4"/>
</dbReference>
<dbReference type="GO" id="GO:0005666">
    <property type="term" value="C:RNA polymerase III complex"/>
    <property type="evidence" value="ECO:0007669"/>
    <property type="project" value="InterPro"/>
</dbReference>
<evidence type="ECO:0000313" key="12">
    <source>
        <dbReference type="EMBL" id="CAD7227506.1"/>
    </source>
</evidence>
<feature type="region of interest" description="Disordered" evidence="11">
    <location>
        <begin position="1793"/>
        <end position="1815"/>
    </location>
</feature>
<feature type="compositionally biased region" description="Basic and acidic residues" evidence="11">
    <location>
        <begin position="1697"/>
        <end position="1711"/>
    </location>
</feature>
<dbReference type="GO" id="GO:0032259">
    <property type="term" value="P:methylation"/>
    <property type="evidence" value="ECO:0007669"/>
    <property type="project" value="UniProtKB-KW"/>
</dbReference>
<feature type="region of interest" description="Disordered" evidence="11">
    <location>
        <begin position="1175"/>
        <end position="1223"/>
    </location>
</feature>
<feature type="region of interest" description="Disordered" evidence="11">
    <location>
        <begin position="1683"/>
        <end position="1738"/>
    </location>
</feature>
<dbReference type="InterPro" id="IPR026489">
    <property type="entry name" value="CXC_dom"/>
</dbReference>
<evidence type="ECO:0000256" key="5">
    <source>
        <dbReference type="ARBA" id="ARBA00022691"/>
    </source>
</evidence>
<accession>A0A7R8WE69</accession>
<feature type="region of interest" description="Disordered" evidence="11">
    <location>
        <begin position="972"/>
        <end position="1004"/>
    </location>
</feature>
<dbReference type="Pfam" id="PF03133">
    <property type="entry name" value="TTL"/>
    <property type="match status" value="1"/>
</dbReference>
<feature type="compositionally biased region" description="Basic and acidic residues" evidence="11">
    <location>
        <begin position="1131"/>
        <end position="1143"/>
    </location>
</feature>
<evidence type="ECO:0000256" key="4">
    <source>
        <dbReference type="ARBA" id="ARBA00022679"/>
    </source>
</evidence>
<dbReference type="InterPro" id="IPR044439">
    <property type="entry name" value="EZH2_SET"/>
</dbReference>
<dbReference type="GO" id="GO:0003677">
    <property type="term" value="F:DNA binding"/>
    <property type="evidence" value="ECO:0007669"/>
    <property type="project" value="InterPro"/>
</dbReference>
<feature type="region of interest" description="Disordered" evidence="11">
    <location>
        <begin position="1635"/>
        <end position="1669"/>
    </location>
</feature>
<dbReference type="Gene3D" id="2.170.270.10">
    <property type="entry name" value="SET domain"/>
    <property type="match status" value="1"/>
</dbReference>
<dbReference type="PROSITE" id="PS51633">
    <property type="entry name" value="CXC"/>
    <property type="match status" value="1"/>
</dbReference>
<dbReference type="InterPro" id="IPR041343">
    <property type="entry name" value="PRC2_HTH_1"/>
</dbReference>
<comment type="subcellular location">
    <subcellularLocation>
        <location evidence="1">Nucleus</location>
    </subcellularLocation>
</comment>
<dbReference type="PROSITE" id="PS51221">
    <property type="entry name" value="TTL"/>
    <property type="match status" value="1"/>
</dbReference>
<dbReference type="GO" id="GO:0006383">
    <property type="term" value="P:transcription by RNA polymerase III"/>
    <property type="evidence" value="ECO:0007669"/>
    <property type="project" value="InterPro"/>
</dbReference>
<keyword evidence="5" id="KW-0949">S-adenosyl-L-methionine</keyword>
<dbReference type="GO" id="GO:0140951">
    <property type="term" value="F:histone H3K27 trimethyltransferase activity"/>
    <property type="evidence" value="ECO:0007669"/>
    <property type="project" value="UniProtKB-EC"/>
</dbReference>
<dbReference type="Pfam" id="PF00856">
    <property type="entry name" value="SET"/>
    <property type="match status" value="1"/>
</dbReference>
<feature type="region of interest" description="Disordered" evidence="11">
    <location>
        <begin position="1026"/>
        <end position="1062"/>
    </location>
</feature>
<dbReference type="InterPro" id="IPR004344">
    <property type="entry name" value="TTL/TTLL_fam"/>
</dbReference>
<dbReference type="Pfam" id="PF05132">
    <property type="entry name" value="RNA_pol_Rpc4"/>
    <property type="match status" value="1"/>
</dbReference>
<dbReference type="Pfam" id="PF21358">
    <property type="entry name" value="Ezh2_MCSS"/>
    <property type="match status" value="1"/>
</dbReference>
<dbReference type="InterPro" id="IPR001214">
    <property type="entry name" value="SET_dom"/>
</dbReference>
<protein>
    <recommendedName>
        <fullName evidence="2">[histone H3]-lysine(27) N-trimethyltransferase</fullName>
        <ecNumber evidence="2">2.1.1.356</ecNumber>
    </recommendedName>
</protein>
<dbReference type="SUPFAM" id="SSF56059">
    <property type="entry name" value="Glutathione synthetase ATP-binding domain-like"/>
    <property type="match status" value="1"/>
</dbReference>
<dbReference type="SMART" id="SM00317">
    <property type="entry name" value="SET"/>
    <property type="match status" value="1"/>
</dbReference>
<gene>
    <name evidence="12" type="ORF">CTOB1V02_LOCUS5412</name>
</gene>
<keyword evidence="7" id="KW-0805">Transcription regulation</keyword>
<keyword evidence="3" id="KW-0489">Methyltransferase</keyword>
<dbReference type="PANTHER" id="PTHR45747:SF4">
    <property type="entry name" value="HISTONE-LYSINE N-METHYLTRANSFERASE E(Z)"/>
    <property type="match status" value="1"/>
</dbReference>
<feature type="region of interest" description="Disordered" evidence="11">
    <location>
        <begin position="1076"/>
        <end position="1155"/>
    </location>
</feature>
<dbReference type="InterPro" id="IPR048358">
    <property type="entry name" value="EZH1/2_MCSS"/>
</dbReference>
<sequence length="2066" mass="233526">MSCEEFLQPRRRRIVRLRSPGLMTSSVVFALRRDKAYRPMNIHEPRSCGGQDPPTKKISRERCRSSRTFHLPFVKKFCFVPSVKLGSVSSTKSYFTHEDTCFPPSMQGDLFCHVNHWNDKGRLTKRLSSVNLSNSLNPSSHSKYENTRGKRKPFGKYSHCQVCGLKSTGALLKKPTSCTQLLRRSKTVGSVEKKKKATSETWQNVCDFPKSTFVSEPWKTSRLMNDEKSNIHQLKSACLKSRRLSRLEAVTAHTKIFEFASLESISCREFPKLIMQTKIGRRKISSRRQIAKHIRRKSTTMESGEEVVQFGVPRRSTRSHTEDITTKRSKHIFNACALHTKRRSGFTGQKCNKSERSLKATKSVSKRILAGKEENIEEELRRAFSNWTLGATPYVIDDCPQFLEALVPSLFSNMAPTINFGSPFVRTKALPRFLRKHLFYKRSKVTPMVVKLSIRNSNVDYPYDGDLESGSVEQNKKALWLGVWGKHIRSPFFEGIHSFQKWNHFPGTFVIGRKDRLWKGFKIAQTKFGTKEFDYLPKTFVMPDDTHELKEAMQIPGTRWICKPGASSRGDGIKVVDSFSKIKIQRTQIVQEYVDRPFLINESKFDLRLYVLLTSVDPLRIYIYDEGLVRFACNKYNRSSNWLGDRFTHLTNYSINCKSDNYQDNLTISDCHGHKWCLSALWRLFNQKGINTDGLWSSILDIVVKTIITAEDSCRDLCLKHVNSRNCCYELFGFDIMLDDSLKPWLLEVNISPSLHSKSVLDKFVKGPMVQNILCMIMHCIPPTLDDSTLEKFRVNTDSKYARSHLPEVNPDCLTFDSRVYSFQLSRAEQAKQAFFVKHTSRQEYLDSILKHLTPDDVRILITTEDEFVRRGRFIRIFPTFTTHSYFQFFEQPRYYNNLLDAWENRYNSCRTEGIALLEEYCVQKYHLHVGEGAPSPINKASLSLSPKKRLSGNGTGGASSYLRQDLFQEMRTSNPPSKTPSLNASRAGGSELDSSVSSSRLPSFRDRSDLAGRFLLSSTKPLSTRGTFVPNLSAKRPVQSKTQLERLTDKTSPSGSSRSKFVPLKPVKTFVQRDGGIFSQGVGGVKTQSSSQSQRSRSNEDELKREKKKSEAKSSGKKGEPCPGTASPVVEKDAPGKTTSKEKVKKSTVVPSQKNAKLETDFEYQELVPSRNFIEDIPSPDRKCPPVKLPLSCTPSVARPTSRKKSLNRDAENPDEEEDIDKDLLKPPLSLSVSRPPFFFTRGVEGTTSSSPYPNSLDGGDLNEMILFHIPHQIHHPCLPKYGPIDRLPAGPFGTLQVNAKGQARILLPGGKTLRLSLGIQTSFLQELMVLQTGSSKAISLGYINYSSVPVERSAMKIPSEWRKRVRLEKDAFDKLLEAQTRWESNRVVWKCDPKPPPHVASMPKVTVTLSTGETQSAPLRHTNNAPSVPCMFSWTPVRQNFMVEDETVLHNIPYMGDEVIDKDGNFIEELLKNYDGKVHGQAESLGYLDDDIFVKLVDRLIMYLHDGQPPDIVFHAISTIFPDKGSAEQLLDKYKDLTILASDPSAIPPECTQNIDGPNAKAVSRDQTLHSFHSLFCRRCYKYDCFLHRIKNFHLGPTGAKRKPNDLEMSPAPCSSRCFKLLPDVREEFLPPAAKKRADDSSASSSCSTGPASKLIRSSSSSSIPGARGGTAALEFKYTTPPASPATSVHHPLGSRKEGGGKLKREISVDRSSSSQKDLDPLANVPRPPLSESAWRDEEWSGGDISLFRVLRTIFVNNFCAISEILCTKSCQAVYKFGLTDASAPLAEDPWLASHNKRENTPPRSKKDSKKNRNRLWSVHCRKNQMKKDAVPNNVNNYVPCDHPGSPCDESCSCMEQQNFCQKFCMCAEDCSNRFPGCRCKGACNTKQCACFLAVRECDPDLCIPCGANEWDLSRATCRNISVQRGLHKHLLLAPSDVAGWGIYLKEPCAKNEFISEYCGEVISQEEADRRGKIYDKYMCSFLFNLNNDFVVDATRKGNKIRFANHSINPNCYAKVLMVNGDHRIGIFAKRAINAGEELFFDYRYGPTEQLKFVGIEREVEWML</sequence>
<keyword evidence="4" id="KW-0808">Transferase</keyword>
<keyword evidence="8" id="KW-0804">Transcription</keyword>
<dbReference type="GO" id="GO:0003682">
    <property type="term" value="F:chromatin binding"/>
    <property type="evidence" value="ECO:0007669"/>
    <property type="project" value="TreeGrafter"/>
</dbReference>
<dbReference type="InterPro" id="IPR045318">
    <property type="entry name" value="EZH1/2-like"/>
</dbReference>
<evidence type="ECO:0000256" key="8">
    <source>
        <dbReference type="ARBA" id="ARBA00023163"/>
    </source>
</evidence>
<comment type="catalytic activity">
    <reaction evidence="10">
        <text>L-lysyl(27)-[histone H3] + 3 S-adenosyl-L-methionine = N(6),N(6),N(6)-trimethyl-L-lysyl(27)-[histone H3] + 3 S-adenosyl-L-homocysteine + 3 H(+)</text>
        <dbReference type="Rhea" id="RHEA:60292"/>
        <dbReference type="Rhea" id="RHEA-COMP:15535"/>
        <dbReference type="Rhea" id="RHEA-COMP:15548"/>
        <dbReference type="ChEBI" id="CHEBI:15378"/>
        <dbReference type="ChEBI" id="CHEBI:29969"/>
        <dbReference type="ChEBI" id="CHEBI:57856"/>
        <dbReference type="ChEBI" id="CHEBI:59789"/>
        <dbReference type="ChEBI" id="CHEBI:61961"/>
        <dbReference type="EC" id="2.1.1.356"/>
    </reaction>
</comment>
<dbReference type="OrthoDB" id="6141102at2759"/>
<feature type="compositionally biased region" description="Low complexity" evidence="11">
    <location>
        <begin position="991"/>
        <end position="1003"/>
    </location>
</feature>
<keyword evidence="9" id="KW-0539">Nucleus</keyword>
<evidence type="ECO:0000256" key="1">
    <source>
        <dbReference type="ARBA" id="ARBA00004123"/>
    </source>
</evidence>
<dbReference type="InterPro" id="IPR046341">
    <property type="entry name" value="SET_dom_sf"/>
</dbReference>
<reference evidence="12" key="1">
    <citation type="submission" date="2020-11" db="EMBL/GenBank/DDBJ databases">
        <authorList>
            <person name="Tran Van P."/>
        </authorList>
    </citation>
    <scope>NUCLEOTIDE SEQUENCE</scope>
</reference>
<organism evidence="12">
    <name type="scientific">Cyprideis torosa</name>
    <dbReference type="NCBI Taxonomy" id="163714"/>
    <lineage>
        <taxon>Eukaryota</taxon>
        <taxon>Metazoa</taxon>
        <taxon>Ecdysozoa</taxon>
        <taxon>Arthropoda</taxon>
        <taxon>Crustacea</taxon>
        <taxon>Oligostraca</taxon>
        <taxon>Ostracoda</taxon>
        <taxon>Podocopa</taxon>
        <taxon>Podocopida</taxon>
        <taxon>Cytherocopina</taxon>
        <taxon>Cytheroidea</taxon>
        <taxon>Cytherideidae</taxon>
        <taxon>Cyprideis</taxon>
    </lineage>
</organism>
<feature type="compositionally biased region" description="Polar residues" evidence="11">
    <location>
        <begin position="972"/>
        <end position="985"/>
    </location>
</feature>
<dbReference type="GO" id="GO:0031507">
    <property type="term" value="P:heterochromatin formation"/>
    <property type="evidence" value="ECO:0007669"/>
    <property type="project" value="TreeGrafter"/>
</dbReference>
<keyword evidence="6" id="KW-0156">Chromatin regulator</keyword>
<dbReference type="Gene3D" id="3.30.470.20">
    <property type="entry name" value="ATP-grasp fold, B domain"/>
    <property type="match status" value="1"/>
</dbReference>
<dbReference type="SMART" id="SM01114">
    <property type="entry name" value="CXC"/>
    <property type="match status" value="1"/>
</dbReference>
<name>A0A7R8WE69_9CRUS</name>
<dbReference type="Pfam" id="PF18264">
    <property type="entry name" value="preSET_CXC"/>
    <property type="match status" value="1"/>
</dbReference>
<dbReference type="PROSITE" id="PS50280">
    <property type="entry name" value="SET"/>
    <property type="match status" value="1"/>
</dbReference>
<dbReference type="EC" id="2.1.1.356" evidence="2"/>
<feature type="compositionally biased region" description="Polar residues" evidence="11">
    <location>
        <begin position="1051"/>
        <end position="1060"/>
    </location>
</feature>